<protein>
    <submittedName>
        <fullName evidence="1">Uncharacterized protein</fullName>
    </submittedName>
</protein>
<organism evidence="1 2">
    <name type="scientific">Dietzia natronolimnaea</name>
    <dbReference type="NCBI Taxonomy" id="161920"/>
    <lineage>
        <taxon>Bacteria</taxon>
        <taxon>Bacillati</taxon>
        <taxon>Actinomycetota</taxon>
        <taxon>Actinomycetes</taxon>
        <taxon>Mycobacteriales</taxon>
        <taxon>Dietziaceae</taxon>
        <taxon>Dietzia</taxon>
    </lineage>
</organism>
<dbReference type="Proteomes" id="UP000218810">
    <property type="component" value="Unassembled WGS sequence"/>
</dbReference>
<evidence type="ECO:0000313" key="2">
    <source>
        <dbReference type="Proteomes" id="UP000218810"/>
    </source>
</evidence>
<dbReference type="EMBL" id="NTGA01000041">
    <property type="protein sequence ID" value="PAY21823.1"/>
    <property type="molecule type" value="Genomic_DNA"/>
</dbReference>
<sequence length="288" mass="29108">MTVDPTTQTNAAGTDVLRIWGGTSARYGTSNGTTTNSGLAKTSNTSFQLPGVTFSMRAPNTPSEVINFGLPGAGAASPTNAQSTQFQYTRGTANAGTQVECAVSANAAALTNTVITNAPWVPFEWNTNLNVQAQPGALDDESLAVNVVTSFQRPANDFPAGTMVQILRDGVEIGEVERPATGTTISFPDDIARAADTQVYRYTAVLNNSDALGDTWVGATATSSPIIVTGTNPGAGGGGTGSLDPGSVINPIDSAIGGSLTSALSGSVGYDVAPLSSPNVTGLLSSAS</sequence>
<reference evidence="2" key="1">
    <citation type="submission" date="2017-09" db="EMBL/GenBank/DDBJ databases">
        <authorList>
            <person name="Zhang Y."/>
            <person name="Huang X."/>
            <person name="Liu J."/>
            <person name="Lu L."/>
            <person name="Peng K."/>
        </authorList>
    </citation>
    <scope>NUCLEOTIDE SEQUENCE [LARGE SCALE GENOMIC DNA]</scope>
    <source>
        <strain evidence="2">S-XJ-1</strain>
    </source>
</reference>
<comment type="caution">
    <text evidence="1">The sequence shown here is derived from an EMBL/GenBank/DDBJ whole genome shotgun (WGS) entry which is preliminary data.</text>
</comment>
<gene>
    <name evidence="1" type="ORF">CEY15_16865</name>
</gene>
<dbReference type="AlphaFoldDB" id="A0A2A2WLB6"/>
<proteinExistence type="predicted"/>
<accession>A0A2A2WLB6</accession>
<name>A0A2A2WLB6_9ACTN</name>
<evidence type="ECO:0000313" key="1">
    <source>
        <dbReference type="EMBL" id="PAY21823.1"/>
    </source>
</evidence>
<keyword evidence="2" id="KW-1185">Reference proteome</keyword>